<keyword evidence="1" id="KW-0732">Signal</keyword>
<dbReference type="Proteomes" id="UP000655523">
    <property type="component" value="Unassembled WGS sequence"/>
</dbReference>
<accession>A0A972NK95</accession>
<dbReference type="EMBL" id="WOEZ01000039">
    <property type="protein sequence ID" value="NPT54427.1"/>
    <property type="molecule type" value="Genomic_DNA"/>
</dbReference>
<comment type="caution">
    <text evidence="2">The sequence shown here is derived from an EMBL/GenBank/DDBJ whole genome shotgun (WGS) entry which is preliminary data.</text>
</comment>
<reference evidence="2 3" key="1">
    <citation type="submission" date="2019-11" db="EMBL/GenBank/DDBJ databases">
        <title>Metabolism of dissolved organic matter in forest soils.</title>
        <authorList>
            <person name="Cyle K.T."/>
            <person name="Wilhelm R.C."/>
            <person name="Martinez C.E."/>
        </authorList>
    </citation>
    <scope>NUCLEOTIDE SEQUENCE [LARGE SCALE GENOMIC DNA]</scope>
    <source>
        <strain evidence="2 3">5N</strain>
    </source>
</reference>
<evidence type="ECO:0000313" key="2">
    <source>
        <dbReference type="EMBL" id="NPT54427.1"/>
    </source>
</evidence>
<feature type="chain" id="PRO_5036994356" description="PXPV repeat-containing protein" evidence="1">
    <location>
        <begin position="27"/>
        <end position="93"/>
    </location>
</feature>
<name>A0A972NK95_9BURK</name>
<feature type="signal peptide" evidence="1">
    <location>
        <begin position="1"/>
        <end position="26"/>
    </location>
</feature>
<sequence length="93" mass="10238">MMKRAIVLSALGICGACASGLASAHADVNVFLGVPGPVYVAPPPVIYQPPPVVYAPAPVYGYGYQDEYRDERRWHDNGKHKGWYKHHGDDDEQ</sequence>
<protein>
    <recommendedName>
        <fullName evidence="4">PXPV repeat-containing protein</fullName>
    </recommendedName>
</protein>
<gene>
    <name evidence="2" type="ORF">GNZ13_07345</name>
</gene>
<dbReference type="AlphaFoldDB" id="A0A972NK95"/>
<evidence type="ECO:0008006" key="4">
    <source>
        <dbReference type="Google" id="ProtNLM"/>
    </source>
</evidence>
<organism evidence="2 3">
    <name type="scientific">Paraburkholderia elongata</name>
    <dbReference type="NCBI Taxonomy" id="2675747"/>
    <lineage>
        <taxon>Bacteria</taxon>
        <taxon>Pseudomonadati</taxon>
        <taxon>Pseudomonadota</taxon>
        <taxon>Betaproteobacteria</taxon>
        <taxon>Burkholderiales</taxon>
        <taxon>Burkholderiaceae</taxon>
        <taxon>Paraburkholderia</taxon>
    </lineage>
</organism>
<proteinExistence type="predicted"/>
<keyword evidence="3" id="KW-1185">Reference proteome</keyword>
<evidence type="ECO:0000313" key="3">
    <source>
        <dbReference type="Proteomes" id="UP000655523"/>
    </source>
</evidence>
<evidence type="ECO:0000256" key="1">
    <source>
        <dbReference type="SAM" id="SignalP"/>
    </source>
</evidence>